<dbReference type="InterPro" id="IPR011990">
    <property type="entry name" value="TPR-like_helical_dom_sf"/>
</dbReference>
<name>A0A5J4SCD4_9ZZZZ</name>
<sequence length="610" mass="70316">MMKNKFYIIIALLGFLFNSCESQLDRQFYNPEKYEAPEGAIMSGMFSTVVYQWKIFIQDYGEYWWGLGGVGVAAYSQIGVRPMISNYDGIYNTWPDLHGDGFDDTNDVGTYFSHMYTRLSSWGLMKNLIETSDEAFVKENQLYYQLVSIIKDYCFLRNVDIFNSIPYSDALRGIEGIYFMKYDDPKEIYLAGLQNLKDFTEELQSSYNGMNSESKALFAKQDLAFKGDINKWIQWATAVRLKYAVRLSGIDESVAKEHIQDILSKGALPTQDLTWDAPFTTLDATLSGGGETWVRGMIERFTSFFIPNVIMKRMNHGADAYEQGTDDPRLPVLAMPTKWGDYRGIRMDRNYERNEPSRAAQKEYYDTATNKPNDVTDEQWSLYKAFPYLMNNANYRNNLDVMVSVNSVSCYNLKTLVFNETPVYMTSLAEVDLLLAEVALNNLGNTGKSGGDHVADAVKHSVDFWYWYNGRSTYNPNKTYFPNADLSVLSPDKPATSVISQYADIVKQEYNDASDKLEIIMQQKYIHLNMIGIYELWTELRRTRRPKLEPVTTLYDVKAKTQIERAHYPASEQSTNAEEYMKVQMQDNYTSSIFWVKNPLESYYLDGYIE</sequence>
<evidence type="ECO:0008006" key="2">
    <source>
        <dbReference type="Google" id="ProtNLM"/>
    </source>
</evidence>
<accession>A0A5J4SCD4</accession>
<dbReference type="InterPro" id="IPR041662">
    <property type="entry name" value="SusD-like_2"/>
</dbReference>
<dbReference type="AlphaFoldDB" id="A0A5J4SCD4"/>
<dbReference type="Gene3D" id="1.25.40.390">
    <property type="match status" value="2"/>
</dbReference>
<evidence type="ECO:0000313" key="1">
    <source>
        <dbReference type="EMBL" id="KAA6342953.1"/>
    </source>
</evidence>
<organism evidence="1">
    <name type="scientific">termite gut metagenome</name>
    <dbReference type="NCBI Taxonomy" id="433724"/>
    <lineage>
        <taxon>unclassified sequences</taxon>
        <taxon>metagenomes</taxon>
        <taxon>organismal metagenomes</taxon>
    </lineage>
</organism>
<proteinExistence type="predicted"/>
<gene>
    <name evidence="1" type="ORF">EZS27_009324</name>
</gene>
<protein>
    <recommendedName>
        <fullName evidence="2">SusD/RagB family nutrient-binding outer membrane lipoprotein</fullName>
    </recommendedName>
</protein>
<comment type="caution">
    <text evidence="1">The sequence shown here is derived from an EMBL/GenBank/DDBJ whole genome shotgun (WGS) entry which is preliminary data.</text>
</comment>
<dbReference type="EMBL" id="SNRY01000297">
    <property type="protein sequence ID" value="KAA6342953.1"/>
    <property type="molecule type" value="Genomic_DNA"/>
</dbReference>
<dbReference type="SUPFAM" id="SSF48452">
    <property type="entry name" value="TPR-like"/>
    <property type="match status" value="1"/>
</dbReference>
<dbReference type="Pfam" id="PF12771">
    <property type="entry name" value="SusD-like_2"/>
    <property type="match status" value="1"/>
</dbReference>
<reference evidence="1" key="1">
    <citation type="submission" date="2019-03" db="EMBL/GenBank/DDBJ databases">
        <title>Single cell metagenomics reveals metabolic interactions within the superorganism composed of flagellate Streblomastix strix and complex community of Bacteroidetes bacteria on its surface.</title>
        <authorList>
            <person name="Treitli S.C."/>
            <person name="Kolisko M."/>
            <person name="Husnik F."/>
            <person name="Keeling P."/>
            <person name="Hampl V."/>
        </authorList>
    </citation>
    <scope>NUCLEOTIDE SEQUENCE</scope>
    <source>
        <strain evidence="1">STM</strain>
    </source>
</reference>